<comment type="caution">
    <text evidence="1">The sequence shown here is derived from an EMBL/GenBank/DDBJ whole genome shotgun (WGS) entry which is preliminary data.</text>
</comment>
<dbReference type="EMBL" id="JBHRYN010000011">
    <property type="protein sequence ID" value="MFC3701887.1"/>
    <property type="molecule type" value="Genomic_DNA"/>
</dbReference>
<dbReference type="Gene3D" id="3.40.190.10">
    <property type="entry name" value="Periplasmic binding protein-like II"/>
    <property type="match status" value="2"/>
</dbReference>
<keyword evidence="2" id="KW-1185">Reference proteome</keyword>
<gene>
    <name evidence="1" type="ORF">ACFOND_09570</name>
</gene>
<dbReference type="Proteomes" id="UP001595710">
    <property type="component" value="Unassembled WGS sequence"/>
</dbReference>
<dbReference type="SUPFAM" id="SSF53850">
    <property type="entry name" value="Periplasmic binding protein-like II"/>
    <property type="match status" value="1"/>
</dbReference>
<evidence type="ECO:0000313" key="1">
    <source>
        <dbReference type="EMBL" id="MFC3701887.1"/>
    </source>
</evidence>
<proteinExistence type="predicted"/>
<dbReference type="RefSeq" id="WP_290283126.1">
    <property type="nucleotide sequence ID" value="NZ_JAUFQI010000001.1"/>
</dbReference>
<evidence type="ECO:0000313" key="2">
    <source>
        <dbReference type="Proteomes" id="UP001595710"/>
    </source>
</evidence>
<organism evidence="1 2">
    <name type="scientific">Reinekea marina</name>
    <dbReference type="NCBI Taxonomy" id="1310421"/>
    <lineage>
        <taxon>Bacteria</taxon>
        <taxon>Pseudomonadati</taxon>
        <taxon>Pseudomonadota</taxon>
        <taxon>Gammaproteobacteria</taxon>
        <taxon>Oceanospirillales</taxon>
        <taxon>Saccharospirillaceae</taxon>
        <taxon>Reinekea</taxon>
    </lineage>
</organism>
<protein>
    <submittedName>
        <fullName evidence="1">Transporter substrate-binding domain-containing protein</fullName>
    </submittedName>
</protein>
<name>A0ABV7WSI5_9GAMM</name>
<accession>A0ABV7WSI5</accession>
<reference evidence="2" key="1">
    <citation type="journal article" date="2019" name="Int. J. Syst. Evol. Microbiol.">
        <title>The Global Catalogue of Microorganisms (GCM) 10K type strain sequencing project: providing services to taxonomists for standard genome sequencing and annotation.</title>
        <authorList>
            <consortium name="The Broad Institute Genomics Platform"/>
            <consortium name="The Broad Institute Genome Sequencing Center for Infectious Disease"/>
            <person name="Wu L."/>
            <person name="Ma J."/>
        </authorList>
    </citation>
    <scope>NUCLEOTIDE SEQUENCE [LARGE SCALE GENOMIC DNA]</scope>
    <source>
        <strain evidence="2">CECT 8288</strain>
    </source>
</reference>
<sequence>MLFIVILNRSKGLAMRIKWILLWVALAANSSVFAKDFQFCLENQQVPPFLLGTADIIEGKNGIVGDLLFISSQTSNLPIKFNRRPWKRCIEELKHGKVDAVAAFVFSEDRDNWSAFPKTNGELDDRFFYQSNYMVFTYPGSQISWDGESMLPKTAKVQSIPGYVADQMLQDMGFIPSAPLQPKKALELVSRGLLDGFVMEALIGQTILNDLGLADKVIALETPFSSQYWYAAFSKQAYEERPEDIEAFWTALKAARIEHSKALFDFYL</sequence>